<dbReference type="Pfam" id="PF13280">
    <property type="entry name" value="WYL"/>
    <property type="match status" value="1"/>
</dbReference>
<evidence type="ECO:0000259" key="4">
    <source>
        <dbReference type="Pfam" id="PF25583"/>
    </source>
</evidence>
<evidence type="ECO:0000313" key="5">
    <source>
        <dbReference type="EMBL" id="SEO85464.1"/>
    </source>
</evidence>
<feature type="domain" description="WYL" evidence="2">
    <location>
        <begin position="145"/>
        <end position="212"/>
    </location>
</feature>
<dbReference type="InterPro" id="IPR026881">
    <property type="entry name" value="WYL_dom"/>
</dbReference>
<feature type="compositionally biased region" description="Basic and acidic residues" evidence="1">
    <location>
        <begin position="326"/>
        <end position="363"/>
    </location>
</feature>
<dbReference type="AlphaFoldDB" id="A0A1H8T496"/>
<dbReference type="GO" id="GO:0000502">
    <property type="term" value="C:proteasome complex"/>
    <property type="evidence" value="ECO:0007669"/>
    <property type="project" value="UniProtKB-KW"/>
</dbReference>
<reference evidence="6" key="1">
    <citation type="submission" date="2016-10" db="EMBL/GenBank/DDBJ databases">
        <authorList>
            <person name="Varghese N."/>
            <person name="Submissions S."/>
        </authorList>
    </citation>
    <scope>NUCLEOTIDE SEQUENCE [LARGE SCALE GENOMIC DNA]</scope>
    <source>
        <strain evidence="6">DSM 45413</strain>
    </source>
</reference>
<dbReference type="Pfam" id="PF25583">
    <property type="entry name" value="WCX"/>
    <property type="match status" value="1"/>
</dbReference>
<feature type="region of interest" description="Disordered" evidence="1">
    <location>
        <begin position="318"/>
        <end position="363"/>
    </location>
</feature>
<evidence type="ECO:0000259" key="2">
    <source>
        <dbReference type="Pfam" id="PF13280"/>
    </source>
</evidence>
<protein>
    <submittedName>
        <fullName evidence="5">Proteasome accessory factor C</fullName>
    </submittedName>
</protein>
<feature type="domain" description="WCX" evidence="4">
    <location>
        <begin position="241"/>
        <end position="316"/>
    </location>
</feature>
<dbReference type="InterPro" id="IPR043839">
    <property type="entry name" value="PafC_HTH"/>
</dbReference>
<evidence type="ECO:0000256" key="1">
    <source>
        <dbReference type="SAM" id="MobiDB-lite"/>
    </source>
</evidence>
<dbReference type="InterPro" id="IPR051534">
    <property type="entry name" value="CBASS_pafABC_assoc_protein"/>
</dbReference>
<proteinExistence type="predicted"/>
<accession>A0A1H8T496</accession>
<organism evidence="5 6">
    <name type="scientific">Trujillonella endophytica</name>
    <dbReference type="NCBI Taxonomy" id="673521"/>
    <lineage>
        <taxon>Bacteria</taxon>
        <taxon>Bacillati</taxon>
        <taxon>Actinomycetota</taxon>
        <taxon>Actinomycetes</taxon>
        <taxon>Geodermatophilales</taxon>
        <taxon>Geodermatophilaceae</taxon>
        <taxon>Trujillonella</taxon>
    </lineage>
</organism>
<keyword evidence="6" id="KW-1185">Reference proteome</keyword>
<gene>
    <name evidence="5" type="ORF">SAMN05660991_02037</name>
</gene>
<dbReference type="InterPro" id="IPR057727">
    <property type="entry name" value="WCX_dom"/>
</dbReference>
<dbReference type="RefSeq" id="WP_091942695.1">
    <property type="nucleotide sequence ID" value="NZ_FOEE01000005.1"/>
</dbReference>
<feature type="domain" description="PafC HTH" evidence="3">
    <location>
        <begin position="8"/>
        <end position="122"/>
    </location>
</feature>
<dbReference type="EMBL" id="FOEE01000005">
    <property type="protein sequence ID" value="SEO85464.1"/>
    <property type="molecule type" value="Genomic_DNA"/>
</dbReference>
<dbReference type="PANTHER" id="PTHR34580:SF1">
    <property type="entry name" value="PROTEIN PAFC"/>
    <property type="match status" value="1"/>
</dbReference>
<dbReference type="Pfam" id="PF19187">
    <property type="entry name" value="HTH_PafC"/>
    <property type="match status" value="1"/>
</dbReference>
<dbReference type="STRING" id="673521.SAMN05660991_02037"/>
<dbReference type="PROSITE" id="PS52050">
    <property type="entry name" value="WYL"/>
    <property type="match status" value="1"/>
</dbReference>
<evidence type="ECO:0000259" key="3">
    <source>
        <dbReference type="Pfam" id="PF19187"/>
    </source>
</evidence>
<dbReference type="OrthoDB" id="3268930at2"/>
<keyword evidence="5" id="KW-0647">Proteasome</keyword>
<name>A0A1H8T496_9ACTN</name>
<dbReference type="InterPro" id="IPR028349">
    <property type="entry name" value="PafC-like"/>
</dbReference>
<dbReference type="Proteomes" id="UP000198960">
    <property type="component" value="Unassembled WGS sequence"/>
</dbReference>
<evidence type="ECO:0000313" key="6">
    <source>
        <dbReference type="Proteomes" id="UP000198960"/>
    </source>
</evidence>
<dbReference type="PIRSF" id="PIRSF016838">
    <property type="entry name" value="PafC"/>
    <property type="match status" value="1"/>
</dbReference>
<dbReference type="PANTHER" id="PTHR34580">
    <property type="match status" value="1"/>
</dbReference>
<sequence>MTAPGTTERMTRLLSLVPYLTARPDGVPVAEAARDFGVTERQLRRDLELLWMCGLPGYGPGDLIDLSFEGDRVRVTFTAGMVRPLRLTTDEAVALVVALRALLESPGLAEREAVSRALAKVSAVAGHAGERTTPVALSVDAREQALTVVREGLERGRALHLHYYVPTRDERTERTVDPMRLLLVDGHTYLEAWCRRAEGVRLFRLDRVDDVVVLDEPAAPPAEAHGRDVEGGVYRPGPEARLVRLRLAGSARWVAEYYQVEDVREVDDPPGGLAVSVRTADLAWARRLVASLGGGAVVDEPAELAASVAADARAALGRYAAGARPDPGRDARPDPGRDARPDPGRDARPDPGRDAPPDPGRDA</sequence>